<keyword evidence="2" id="KW-0175">Coiled coil</keyword>
<accession>A0A916TFD3</accession>
<dbReference type="PANTHER" id="PTHR30469">
    <property type="entry name" value="MULTIDRUG RESISTANCE PROTEIN MDTA"/>
    <property type="match status" value="1"/>
</dbReference>
<dbReference type="Proteomes" id="UP000605148">
    <property type="component" value="Unassembled WGS sequence"/>
</dbReference>
<evidence type="ECO:0000313" key="5">
    <source>
        <dbReference type="EMBL" id="GGB42763.1"/>
    </source>
</evidence>
<dbReference type="Pfam" id="PF25954">
    <property type="entry name" value="Beta-barrel_RND_2"/>
    <property type="match status" value="1"/>
</dbReference>
<comment type="caution">
    <text evidence="5">The sequence shown here is derived from an EMBL/GenBank/DDBJ whole genome shotgun (WGS) entry which is preliminary data.</text>
</comment>
<evidence type="ECO:0000256" key="1">
    <source>
        <dbReference type="ARBA" id="ARBA00009477"/>
    </source>
</evidence>
<comment type="similarity">
    <text evidence="1">Belongs to the membrane fusion protein (MFP) (TC 8.A.1) family.</text>
</comment>
<proteinExistence type="inferred from homology"/>
<reference evidence="5" key="2">
    <citation type="submission" date="2020-09" db="EMBL/GenBank/DDBJ databases">
        <authorList>
            <person name="Sun Q."/>
            <person name="Zhou Y."/>
        </authorList>
    </citation>
    <scope>NUCLEOTIDE SEQUENCE</scope>
    <source>
        <strain evidence="5">CGMCC 1.12426</strain>
    </source>
</reference>
<reference evidence="5" key="1">
    <citation type="journal article" date="2014" name="Int. J. Syst. Evol. Microbiol.">
        <title>Complete genome sequence of Corynebacterium casei LMG S-19264T (=DSM 44701T), isolated from a smear-ripened cheese.</title>
        <authorList>
            <consortium name="US DOE Joint Genome Institute (JGI-PGF)"/>
            <person name="Walter F."/>
            <person name="Albersmeier A."/>
            <person name="Kalinowski J."/>
            <person name="Ruckert C."/>
        </authorList>
    </citation>
    <scope>NUCLEOTIDE SEQUENCE</scope>
    <source>
        <strain evidence="5">CGMCC 1.12426</strain>
    </source>
</reference>
<name>A0A916TFD3_9HYPH</name>
<dbReference type="Pfam" id="PF25917">
    <property type="entry name" value="BSH_RND"/>
    <property type="match status" value="1"/>
</dbReference>
<evidence type="ECO:0000259" key="3">
    <source>
        <dbReference type="Pfam" id="PF25917"/>
    </source>
</evidence>
<evidence type="ECO:0000259" key="4">
    <source>
        <dbReference type="Pfam" id="PF25954"/>
    </source>
</evidence>
<sequence>MRVKFSYLLAAGLAAGIGVWMYSGETVIGGVGDSEHAAPPPAERIATAGEELFRVKVQTLRAAERQSVLDIRGRTEAEAKVSVRAETDDTVIALRAREGAFVAKGDTLCVLDQGTREAKVLEAKATLAQAELDHEAATQLVDKGFTAKTRVAALKAQLDAARARLEEAEREMEKTAITSPLDGIIESPMAEVGDLLKSGDVCATVVKTDPMIAIGQVSEINVGLISLGMPAEVDLITGETMTGKVRYIAPAADPDTRTFRIEVELPNPDGAARDGVTALTRLPLPPQMAHKITPAILTLNDSGQVGIRAVDETNTTVFYPVQVLGGETDGMWVGGLPEEVTAIVVGQDYVSDGQKVVPVFETAEVAQ</sequence>
<protein>
    <submittedName>
        <fullName evidence="5">Hemolysin D</fullName>
    </submittedName>
</protein>
<evidence type="ECO:0000256" key="2">
    <source>
        <dbReference type="SAM" id="Coils"/>
    </source>
</evidence>
<dbReference type="EMBL" id="BMFA01000003">
    <property type="protein sequence ID" value="GGB42763.1"/>
    <property type="molecule type" value="Genomic_DNA"/>
</dbReference>
<dbReference type="GO" id="GO:1990281">
    <property type="term" value="C:efflux pump complex"/>
    <property type="evidence" value="ECO:0007669"/>
    <property type="project" value="TreeGrafter"/>
</dbReference>
<gene>
    <name evidence="5" type="ORF">GCM10011316_13330</name>
</gene>
<keyword evidence="6" id="KW-1185">Reference proteome</keyword>
<dbReference type="InterPro" id="IPR058792">
    <property type="entry name" value="Beta-barrel_RND_2"/>
</dbReference>
<organism evidence="5 6">
    <name type="scientific">Roseibium aquae</name>
    <dbReference type="NCBI Taxonomy" id="1323746"/>
    <lineage>
        <taxon>Bacteria</taxon>
        <taxon>Pseudomonadati</taxon>
        <taxon>Pseudomonadota</taxon>
        <taxon>Alphaproteobacteria</taxon>
        <taxon>Hyphomicrobiales</taxon>
        <taxon>Stappiaceae</taxon>
        <taxon>Roseibium</taxon>
    </lineage>
</organism>
<dbReference type="RefSeq" id="WP_150495311.1">
    <property type="nucleotide sequence ID" value="NZ_BMFA01000003.1"/>
</dbReference>
<dbReference type="InterPro" id="IPR006143">
    <property type="entry name" value="RND_pump_MFP"/>
</dbReference>
<evidence type="ECO:0000313" key="6">
    <source>
        <dbReference type="Proteomes" id="UP000605148"/>
    </source>
</evidence>
<feature type="coiled-coil region" evidence="2">
    <location>
        <begin position="111"/>
        <end position="178"/>
    </location>
</feature>
<dbReference type="Gene3D" id="2.40.30.170">
    <property type="match status" value="1"/>
</dbReference>
<dbReference type="GO" id="GO:0015562">
    <property type="term" value="F:efflux transmembrane transporter activity"/>
    <property type="evidence" value="ECO:0007669"/>
    <property type="project" value="TreeGrafter"/>
</dbReference>
<dbReference type="InterPro" id="IPR058625">
    <property type="entry name" value="MdtA-like_BSH"/>
</dbReference>
<dbReference type="PANTHER" id="PTHR30469:SF29">
    <property type="entry name" value="BLR2860 PROTEIN"/>
    <property type="match status" value="1"/>
</dbReference>
<dbReference type="Gene3D" id="1.10.287.470">
    <property type="entry name" value="Helix hairpin bin"/>
    <property type="match status" value="1"/>
</dbReference>
<feature type="domain" description="CusB-like beta-barrel" evidence="4">
    <location>
        <begin position="216"/>
        <end position="281"/>
    </location>
</feature>
<dbReference type="SUPFAM" id="SSF111369">
    <property type="entry name" value="HlyD-like secretion proteins"/>
    <property type="match status" value="1"/>
</dbReference>
<dbReference type="Gene3D" id="2.40.50.100">
    <property type="match status" value="1"/>
</dbReference>
<dbReference type="AlphaFoldDB" id="A0A916TFD3"/>
<feature type="domain" description="Multidrug resistance protein MdtA-like barrel-sandwich hybrid" evidence="3">
    <location>
        <begin position="80"/>
        <end position="206"/>
    </location>
</feature>
<dbReference type="OrthoDB" id="9806939at2"/>
<dbReference type="NCBIfam" id="TIGR01730">
    <property type="entry name" value="RND_mfp"/>
    <property type="match status" value="1"/>
</dbReference>